<feature type="coiled-coil region" evidence="1">
    <location>
        <begin position="214"/>
        <end position="283"/>
    </location>
</feature>
<dbReference type="Proteomes" id="UP001140206">
    <property type="component" value="Chromosome 4"/>
</dbReference>
<sequence>MQQTLKHLREEIMKEKREKAQAQEELERFKTINCTDKSLNALSGRTQLEILEQELEKAKDSETKLFESLTLQTKQLEQTKICLEEAKLEIQSLNDALRVLETTPIGTLNNRVKLSVQAEEKSKKALDGLAVALQEVTNESILAQKRLKATLFELEETEKDNANLKFILAQKEKELSIALEECDRLKVEADESSLLWREKENGFLQCVSLCEADMAAIKEENEKLIASEKGARQEVYNLRDIIKHMINETSVAKESRDIALKENSELKDLLKEKESTIKSLKHELGSIKVSEAAALDSVTRLKGLLVATSTMNSNKNSVKFEGESPRLPPKAMSGEGGVRVSKSHLSKSPLGDNWRNGRSYSFGDTEKIGCLKSEDFEYKVEGCEGPGTPTRVMIKRKKRETLRKKLAGLLRWNSFDNN</sequence>
<dbReference type="PANTHER" id="PTHR35164">
    <property type="entry name" value="EXPRESSED PROTEIN"/>
    <property type="match status" value="1"/>
</dbReference>
<keyword evidence="4" id="KW-1185">Reference proteome</keyword>
<proteinExistence type="predicted"/>
<evidence type="ECO:0000313" key="3">
    <source>
        <dbReference type="EMBL" id="KAJ4767648.1"/>
    </source>
</evidence>
<evidence type="ECO:0000313" key="4">
    <source>
        <dbReference type="Proteomes" id="UP001140206"/>
    </source>
</evidence>
<dbReference type="EMBL" id="JAMFTS010000004">
    <property type="protein sequence ID" value="KAJ4767648.1"/>
    <property type="molecule type" value="Genomic_DNA"/>
</dbReference>
<reference evidence="3" key="1">
    <citation type="submission" date="2022-08" db="EMBL/GenBank/DDBJ databases">
        <authorList>
            <person name="Marques A."/>
        </authorList>
    </citation>
    <scope>NUCLEOTIDE SEQUENCE</scope>
    <source>
        <strain evidence="3">RhyPub2mFocal</strain>
        <tissue evidence="3">Leaves</tissue>
    </source>
</reference>
<feature type="coiled-coil region" evidence="1">
    <location>
        <begin position="154"/>
        <end position="188"/>
    </location>
</feature>
<gene>
    <name evidence="3" type="ORF">LUZ62_078023</name>
</gene>
<protein>
    <submittedName>
        <fullName evidence="3">Myosin heavy chain-related protein</fullName>
    </submittedName>
</protein>
<name>A0AAV8DMY3_9POAL</name>
<dbReference type="AlphaFoldDB" id="A0AAV8DMY3"/>
<evidence type="ECO:0000256" key="2">
    <source>
        <dbReference type="SAM" id="MobiDB-lite"/>
    </source>
</evidence>
<accession>A0AAV8DMY3</accession>
<feature type="region of interest" description="Disordered" evidence="2">
    <location>
        <begin position="316"/>
        <end position="350"/>
    </location>
</feature>
<dbReference type="PANTHER" id="PTHR35164:SF9">
    <property type="entry name" value="EXPRESSED PROTEIN"/>
    <property type="match status" value="1"/>
</dbReference>
<evidence type="ECO:0000256" key="1">
    <source>
        <dbReference type="SAM" id="Coils"/>
    </source>
</evidence>
<organism evidence="3 4">
    <name type="scientific">Rhynchospora pubera</name>
    <dbReference type="NCBI Taxonomy" id="906938"/>
    <lineage>
        <taxon>Eukaryota</taxon>
        <taxon>Viridiplantae</taxon>
        <taxon>Streptophyta</taxon>
        <taxon>Embryophyta</taxon>
        <taxon>Tracheophyta</taxon>
        <taxon>Spermatophyta</taxon>
        <taxon>Magnoliopsida</taxon>
        <taxon>Liliopsida</taxon>
        <taxon>Poales</taxon>
        <taxon>Cyperaceae</taxon>
        <taxon>Cyperoideae</taxon>
        <taxon>Rhynchosporeae</taxon>
        <taxon>Rhynchospora</taxon>
    </lineage>
</organism>
<comment type="caution">
    <text evidence="3">The sequence shown here is derived from an EMBL/GenBank/DDBJ whole genome shotgun (WGS) entry which is preliminary data.</text>
</comment>
<keyword evidence="1" id="KW-0175">Coiled coil</keyword>
<feature type="coiled-coil region" evidence="1">
    <location>
        <begin position="5"/>
        <end position="103"/>
    </location>
</feature>